<comment type="caution">
    <text evidence="4">The sequence shown here is derived from an EMBL/GenBank/DDBJ whole genome shotgun (WGS) entry which is preliminary data.</text>
</comment>
<name>A0A409YYK4_9AGAR</name>
<evidence type="ECO:0000313" key="5">
    <source>
        <dbReference type="Proteomes" id="UP000284842"/>
    </source>
</evidence>
<dbReference type="PROSITE" id="PS50108">
    <property type="entry name" value="CRIB"/>
    <property type="match status" value="1"/>
</dbReference>
<dbReference type="OrthoDB" id="248923at2759"/>
<evidence type="ECO:0000313" key="4">
    <source>
        <dbReference type="EMBL" id="PPR08038.1"/>
    </source>
</evidence>
<evidence type="ECO:0000256" key="1">
    <source>
        <dbReference type="SAM" id="MobiDB-lite"/>
    </source>
</evidence>
<dbReference type="InterPro" id="IPR000095">
    <property type="entry name" value="CRIB_dom"/>
</dbReference>
<dbReference type="STRING" id="181874.A0A409YYK4"/>
<gene>
    <name evidence="4" type="ORF">CVT24_010837</name>
</gene>
<feature type="domain" description="PH" evidence="2">
    <location>
        <begin position="8"/>
        <end position="102"/>
    </location>
</feature>
<evidence type="ECO:0000259" key="3">
    <source>
        <dbReference type="PROSITE" id="PS50108"/>
    </source>
</evidence>
<proteinExistence type="predicted"/>
<accession>A0A409YYK4</accession>
<dbReference type="AlphaFoldDB" id="A0A409YYK4"/>
<sequence length="342" mass="36326">MSNASSSKVIRSGPANLREKGTFTGVSWKPKRLELDTDYLVIVNPSSNKRLRIPLPSITHLERTDLAPCSLALKSKQKKYNLSFASDKELYDWQDDIYQRCPLGGYSTPFAFEHKSHIGSDAVMGTFTDPNLIPLYAEIIGTTPSMIHTTPTTTAAVVVTPRSRPVSGVPLKAGTAPITTATATKRLSGIATHASTSTTTAATNAATNAATTNAGNTNAATTTTTTPKILEGSFIVKQKGGLFGWRAKNSSISKTLALSMVTRVEADGKRCLEVEYLTSDASNPASSTSNPTSPASNPTAKPTSKSTSNPTAQPTDTLFITFGDVAEMNVWKDAMRNFGVGS</sequence>
<protein>
    <recommendedName>
        <fullName evidence="6">CRIB domain-containing protein</fullName>
    </recommendedName>
</protein>
<dbReference type="SMART" id="SM00233">
    <property type="entry name" value="PH"/>
    <property type="match status" value="1"/>
</dbReference>
<dbReference type="EMBL" id="NHTK01000171">
    <property type="protein sequence ID" value="PPR08038.1"/>
    <property type="molecule type" value="Genomic_DNA"/>
</dbReference>
<keyword evidence="5" id="KW-1185">Reference proteome</keyword>
<dbReference type="Proteomes" id="UP000284842">
    <property type="component" value="Unassembled WGS sequence"/>
</dbReference>
<feature type="domain" description="CRIB" evidence="3">
    <location>
        <begin position="106"/>
        <end position="119"/>
    </location>
</feature>
<evidence type="ECO:0008006" key="6">
    <source>
        <dbReference type="Google" id="ProtNLM"/>
    </source>
</evidence>
<dbReference type="InterPro" id="IPR001849">
    <property type="entry name" value="PH_domain"/>
</dbReference>
<feature type="compositionally biased region" description="Low complexity" evidence="1">
    <location>
        <begin position="280"/>
        <end position="300"/>
    </location>
</feature>
<organism evidence="4 5">
    <name type="scientific">Panaeolus cyanescens</name>
    <dbReference type="NCBI Taxonomy" id="181874"/>
    <lineage>
        <taxon>Eukaryota</taxon>
        <taxon>Fungi</taxon>
        <taxon>Dikarya</taxon>
        <taxon>Basidiomycota</taxon>
        <taxon>Agaricomycotina</taxon>
        <taxon>Agaricomycetes</taxon>
        <taxon>Agaricomycetidae</taxon>
        <taxon>Agaricales</taxon>
        <taxon>Agaricineae</taxon>
        <taxon>Galeropsidaceae</taxon>
        <taxon>Panaeolus</taxon>
    </lineage>
</organism>
<dbReference type="InParanoid" id="A0A409YYK4"/>
<dbReference type="PROSITE" id="PS50003">
    <property type="entry name" value="PH_DOMAIN"/>
    <property type="match status" value="1"/>
</dbReference>
<dbReference type="SUPFAM" id="SSF50729">
    <property type="entry name" value="PH domain-like"/>
    <property type="match status" value="1"/>
</dbReference>
<feature type="region of interest" description="Disordered" evidence="1">
    <location>
        <begin position="280"/>
        <end position="315"/>
    </location>
</feature>
<reference evidence="4 5" key="1">
    <citation type="journal article" date="2018" name="Evol. Lett.">
        <title>Horizontal gene cluster transfer increased hallucinogenic mushroom diversity.</title>
        <authorList>
            <person name="Reynolds H.T."/>
            <person name="Vijayakumar V."/>
            <person name="Gluck-Thaler E."/>
            <person name="Korotkin H.B."/>
            <person name="Matheny P.B."/>
            <person name="Slot J.C."/>
        </authorList>
    </citation>
    <scope>NUCLEOTIDE SEQUENCE [LARGE SCALE GENOMIC DNA]</scope>
    <source>
        <strain evidence="4 5">2629</strain>
    </source>
</reference>
<evidence type="ECO:0000259" key="2">
    <source>
        <dbReference type="PROSITE" id="PS50003"/>
    </source>
</evidence>
<feature type="compositionally biased region" description="Polar residues" evidence="1">
    <location>
        <begin position="301"/>
        <end position="315"/>
    </location>
</feature>